<dbReference type="PROSITE" id="PS52050">
    <property type="entry name" value="WYL"/>
    <property type="match status" value="1"/>
</dbReference>
<accession>A0ABT0EH60</accession>
<comment type="caution">
    <text evidence="3">The sequence shown here is derived from an EMBL/GenBank/DDBJ whole genome shotgun (WGS) entry which is preliminary data.</text>
</comment>
<dbReference type="Proteomes" id="UP001317085">
    <property type="component" value="Unassembled WGS sequence"/>
</dbReference>
<dbReference type="Pfam" id="PF25583">
    <property type="entry name" value="WCX"/>
    <property type="match status" value="1"/>
</dbReference>
<feature type="domain" description="WYL" evidence="1">
    <location>
        <begin position="158"/>
        <end position="228"/>
    </location>
</feature>
<evidence type="ECO:0000313" key="3">
    <source>
        <dbReference type="EMBL" id="MCK1785047.1"/>
    </source>
</evidence>
<reference evidence="3 4" key="1">
    <citation type="submission" date="2022-02" db="EMBL/GenBank/DDBJ databases">
        <title>Comparative genomics of the first Antarctic Pseudomonas spp. capable of biotransforming 2,4,6-Trinitrotoluene.</title>
        <authorList>
            <person name="Cabrera M.A."/>
            <person name="Marquez S.L."/>
            <person name="Perez-Donoso J.M."/>
        </authorList>
    </citation>
    <scope>NUCLEOTIDE SEQUENCE [LARGE SCALE GENOMIC DNA]</scope>
    <source>
        <strain evidence="3 4">TNT11</strain>
    </source>
</reference>
<protein>
    <submittedName>
        <fullName evidence="3">WYL domain-containing protein</fullName>
    </submittedName>
</protein>
<evidence type="ECO:0000259" key="1">
    <source>
        <dbReference type="Pfam" id="PF13280"/>
    </source>
</evidence>
<dbReference type="InterPro" id="IPR051534">
    <property type="entry name" value="CBASS_pafABC_assoc_protein"/>
</dbReference>
<dbReference type="InterPro" id="IPR026881">
    <property type="entry name" value="WYL_dom"/>
</dbReference>
<gene>
    <name evidence="3" type="ORF">L9Z73_12015</name>
</gene>
<name>A0ABT0EH60_9PSED</name>
<organism evidence="3 4">
    <name type="scientific">Pseudomonas emilianonis</name>
    <dbReference type="NCBI Taxonomy" id="2915812"/>
    <lineage>
        <taxon>Bacteria</taxon>
        <taxon>Pseudomonadati</taxon>
        <taxon>Pseudomonadota</taxon>
        <taxon>Gammaproteobacteria</taxon>
        <taxon>Pseudomonadales</taxon>
        <taxon>Pseudomonadaceae</taxon>
        <taxon>Pseudomonas</taxon>
    </lineage>
</organism>
<dbReference type="Pfam" id="PF13280">
    <property type="entry name" value="WYL"/>
    <property type="match status" value="1"/>
</dbReference>
<evidence type="ECO:0000259" key="2">
    <source>
        <dbReference type="Pfam" id="PF25583"/>
    </source>
</evidence>
<evidence type="ECO:0000313" key="4">
    <source>
        <dbReference type="Proteomes" id="UP001317085"/>
    </source>
</evidence>
<dbReference type="PANTHER" id="PTHR34580:SF1">
    <property type="entry name" value="PROTEIN PAFC"/>
    <property type="match status" value="1"/>
</dbReference>
<dbReference type="RefSeq" id="WP_247400621.1">
    <property type="nucleotide sequence ID" value="NZ_JAKNRV010000090.1"/>
</dbReference>
<sequence length="347" mass="39976">MSGKRLEERFRLDLLLAMIPTRGGTATPSGLRVTQFQERLRAQSIEVDNRTIQRNLKALLEDKRYGIKRKKEGREYVYWADKELSRFVLKPTDAMNLIMVIDHARPYTSRTLGGNLQELYEHAQSILNKHSHRLYDWTKKVVSNTRFLNLQPGLVEPQVFQTIQDALLEGSMLDVLYQPRGAPTPKPYRLTPLGLSFQDANIYLSLVVDGRDPDTPYAWPVHRFKSAKAAGFEPAQVPAEYDIRNTRSLKSLIGLETEHPIQLELLIDEKMFQRLSENWLSPQQLLQPYDTERWHLSCELHLSQGLRLWILSQGASVEVLKPAALREEILAEIEQMSALYRVKSAET</sequence>
<keyword evidence="4" id="KW-1185">Reference proteome</keyword>
<dbReference type="PANTHER" id="PTHR34580">
    <property type="match status" value="1"/>
</dbReference>
<dbReference type="InterPro" id="IPR057727">
    <property type="entry name" value="WCX_dom"/>
</dbReference>
<proteinExistence type="predicted"/>
<feature type="domain" description="WCX" evidence="2">
    <location>
        <begin position="260"/>
        <end position="336"/>
    </location>
</feature>
<dbReference type="EMBL" id="JAKNRV010000090">
    <property type="protein sequence ID" value="MCK1785047.1"/>
    <property type="molecule type" value="Genomic_DNA"/>
</dbReference>